<organism evidence="3 4">
    <name type="scientific">Paractinoplanes atraurantiacus</name>
    <dbReference type="NCBI Taxonomy" id="1036182"/>
    <lineage>
        <taxon>Bacteria</taxon>
        <taxon>Bacillati</taxon>
        <taxon>Actinomycetota</taxon>
        <taxon>Actinomycetes</taxon>
        <taxon>Micromonosporales</taxon>
        <taxon>Micromonosporaceae</taxon>
        <taxon>Paractinoplanes</taxon>
    </lineage>
</organism>
<protein>
    <submittedName>
        <fullName evidence="3">Uncharacterized protein</fullName>
    </submittedName>
</protein>
<keyword evidence="2" id="KW-0472">Membrane</keyword>
<gene>
    <name evidence="3" type="ORF">SAMN05421748_10827</name>
</gene>
<sequence>MRVGAGERPAERGEERRDLGPKQGPRALTGAPSTASAMLVWLVPLVLAAGVVWALIIKVKGPSAYGRIGGDEAGA</sequence>
<dbReference type="Proteomes" id="UP000219612">
    <property type="component" value="Unassembled WGS sequence"/>
</dbReference>
<accession>A0A285IFZ1</accession>
<evidence type="ECO:0000256" key="2">
    <source>
        <dbReference type="SAM" id="Phobius"/>
    </source>
</evidence>
<dbReference type="EMBL" id="OBDY01000008">
    <property type="protein sequence ID" value="SNY46879.1"/>
    <property type="molecule type" value="Genomic_DNA"/>
</dbReference>
<keyword evidence="2" id="KW-0812">Transmembrane</keyword>
<evidence type="ECO:0000313" key="3">
    <source>
        <dbReference type="EMBL" id="SNY46879.1"/>
    </source>
</evidence>
<proteinExistence type="predicted"/>
<feature type="transmembrane region" description="Helical" evidence="2">
    <location>
        <begin position="38"/>
        <end position="57"/>
    </location>
</feature>
<feature type="compositionally biased region" description="Basic and acidic residues" evidence="1">
    <location>
        <begin position="8"/>
        <end position="20"/>
    </location>
</feature>
<dbReference type="AlphaFoldDB" id="A0A285IFZ1"/>
<reference evidence="4" key="1">
    <citation type="submission" date="2017-09" db="EMBL/GenBank/DDBJ databases">
        <authorList>
            <person name="Varghese N."/>
            <person name="Submissions S."/>
        </authorList>
    </citation>
    <scope>NUCLEOTIDE SEQUENCE [LARGE SCALE GENOMIC DNA]</scope>
    <source>
        <strain evidence="4">CGMCC 4.6857</strain>
    </source>
</reference>
<name>A0A285IFZ1_9ACTN</name>
<keyword evidence="2" id="KW-1133">Transmembrane helix</keyword>
<keyword evidence="4" id="KW-1185">Reference proteome</keyword>
<feature type="region of interest" description="Disordered" evidence="1">
    <location>
        <begin position="1"/>
        <end position="30"/>
    </location>
</feature>
<evidence type="ECO:0000256" key="1">
    <source>
        <dbReference type="SAM" id="MobiDB-lite"/>
    </source>
</evidence>
<evidence type="ECO:0000313" key="4">
    <source>
        <dbReference type="Proteomes" id="UP000219612"/>
    </source>
</evidence>